<feature type="transmembrane region" description="Helical" evidence="1">
    <location>
        <begin position="86"/>
        <end position="113"/>
    </location>
</feature>
<keyword evidence="1" id="KW-0472">Membrane</keyword>
<dbReference type="GO" id="GO:1902201">
    <property type="term" value="P:negative regulation of bacterial-type flagellum-dependent cell motility"/>
    <property type="evidence" value="ECO:0007669"/>
    <property type="project" value="TreeGrafter"/>
</dbReference>
<dbReference type="NCBIfam" id="TIGR00254">
    <property type="entry name" value="GGDEF"/>
    <property type="match status" value="1"/>
</dbReference>
<protein>
    <submittedName>
        <fullName evidence="3">GGDEF domain-containing protein</fullName>
    </submittedName>
</protein>
<dbReference type="SMART" id="SM00267">
    <property type="entry name" value="GGDEF"/>
    <property type="match status" value="1"/>
</dbReference>
<dbReference type="SUPFAM" id="SSF55073">
    <property type="entry name" value="Nucleotide cyclase"/>
    <property type="match status" value="1"/>
</dbReference>
<dbReference type="Pfam" id="PF00990">
    <property type="entry name" value="GGDEF"/>
    <property type="match status" value="1"/>
</dbReference>
<feature type="transmembrane region" description="Helical" evidence="1">
    <location>
        <begin position="157"/>
        <end position="184"/>
    </location>
</feature>
<accession>A0A563EQM1</accession>
<dbReference type="GO" id="GO:0005886">
    <property type="term" value="C:plasma membrane"/>
    <property type="evidence" value="ECO:0007669"/>
    <property type="project" value="TreeGrafter"/>
</dbReference>
<dbReference type="CDD" id="cd01949">
    <property type="entry name" value="GGDEF"/>
    <property type="match status" value="1"/>
</dbReference>
<dbReference type="PROSITE" id="PS50887">
    <property type="entry name" value="GGDEF"/>
    <property type="match status" value="1"/>
</dbReference>
<reference evidence="3 4" key="1">
    <citation type="submission" date="2019-07" db="EMBL/GenBank/DDBJ databases">
        <title>Lentzea xizangensis sp. nov., isolated from Qinghai-Tibetan Plateau Soils.</title>
        <authorList>
            <person name="Huang J."/>
        </authorList>
    </citation>
    <scope>NUCLEOTIDE SEQUENCE [LARGE SCALE GENOMIC DNA]</scope>
    <source>
        <strain evidence="3 4">FXJ1.1311</strain>
    </source>
</reference>
<dbReference type="InterPro" id="IPR043128">
    <property type="entry name" value="Rev_trsase/Diguanyl_cyclase"/>
</dbReference>
<dbReference type="GO" id="GO:0052621">
    <property type="term" value="F:diguanylate cyclase activity"/>
    <property type="evidence" value="ECO:0007669"/>
    <property type="project" value="TreeGrafter"/>
</dbReference>
<dbReference type="InterPro" id="IPR029787">
    <property type="entry name" value="Nucleotide_cyclase"/>
</dbReference>
<feature type="transmembrane region" description="Helical" evidence="1">
    <location>
        <begin position="125"/>
        <end position="151"/>
    </location>
</feature>
<evidence type="ECO:0000313" key="3">
    <source>
        <dbReference type="EMBL" id="TWP49655.1"/>
    </source>
</evidence>
<comment type="caution">
    <text evidence="3">The sequence shown here is derived from an EMBL/GenBank/DDBJ whole genome shotgun (WGS) entry which is preliminary data.</text>
</comment>
<dbReference type="PANTHER" id="PTHR45138">
    <property type="entry name" value="REGULATORY COMPONENTS OF SENSORY TRANSDUCTION SYSTEM"/>
    <property type="match status" value="1"/>
</dbReference>
<dbReference type="FunFam" id="3.30.70.270:FF:000001">
    <property type="entry name" value="Diguanylate cyclase domain protein"/>
    <property type="match status" value="1"/>
</dbReference>
<dbReference type="OrthoDB" id="23692at2"/>
<dbReference type="EMBL" id="VOBR01000015">
    <property type="protein sequence ID" value="TWP49655.1"/>
    <property type="molecule type" value="Genomic_DNA"/>
</dbReference>
<keyword evidence="4" id="KW-1185">Reference proteome</keyword>
<dbReference type="PANTHER" id="PTHR45138:SF9">
    <property type="entry name" value="DIGUANYLATE CYCLASE DGCM-RELATED"/>
    <property type="match status" value="1"/>
</dbReference>
<dbReference type="Gene3D" id="3.30.70.270">
    <property type="match status" value="1"/>
</dbReference>
<dbReference type="Proteomes" id="UP000316639">
    <property type="component" value="Unassembled WGS sequence"/>
</dbReference>
<dbReference type="InterPro" id="IPR000160">
    <property type="entry name" value="GGDEF_dom"/>
</dbReference>
<feature type="domain" description="GGDEF" evidence="2">
    <location>
        <begin position="275"/>
        <end position="414"/>
    </location>
</feature>
<sequence length="414" mass="45192">MRRVDPRRWKLWSLSLPVLTYIAVVEVAATLVVVATARLTPVEVLSWTWFGMLAIGSVVHLEAARGIERIREIATEGSPYADMKSVWFFAGVLVLPIPLLVALISITFAHAWFRVYGRRALLYRKLFSACTVILACAVGKSVFLAIAPTFLDGPRGLIAVLVSGFLYWLVNYALVVGAIIMTNLDKPRRAAFGHPSDQLIIAASIGLGCGLALIMTSHPWLSPLLLVTVLALHMGLLLPQFRMAARTDAKTGLVDATFWHEVAARELVRARRISSTLGILILDLDHFKQINDTYGHLAGDKVLRVVADTIKSVVRTYDMVGRFGGEEFAVLLPGVTTDEARTTAERIRFEISSLSVAVTDRSGVERRITNFTASIGAAVFPDTAGELSPLLLAADEALYQAKDGGRDRTEIAAI</sequence>
<feature type="transmembrane region" description="Helical" evidence="1">
    <location>
        <begin position="196"/>
        <end position="214"/>
    </location>
</feature>
<gene>
    <name evidence="3" type="ORF">FKR81_24210</name>
</gene>
<organism evidence="3 4">
    <name type="scientific">Lentzea tibetensis</name>
    <dbReference type="NCBI Taxonomy" id="2591470"/>
    <lineage>
        <taxon>Bacteria</taxon>
        <taxon>Bacillati</taxon>
        <taxon>Actinomycetota</taxon>
        <taxon>Actinomycetes</taxon>
        <taxon>Pseudonocardiales</taxon>
        <taxon>Pseudonocardiaceae</taxon>
        <taxon>Lentzea</taxon>
    </lineage>
</organism>
<keyword evidence="1" id="KW-0812">Transmembrane</keyword>
<feature type="transmembrane region" description="Helical" evidence="1">
    <location>
        <begin position="220"/>
        <end position="238"/>
    </location>
</feature>
<evidence type="ECO:0000313" key="4">
    <source>
        <dbReference type="Proteomes" id="UP000316639"/>
    </source>
</evidence>
<evidence type="ECO:0000256" key="1">
    <source>
        <dbReference type="SAM" id="Phobius"/>
    </source>
</evidence>
<dbReference type="InterPro" id="IPR050469">
    <property type="entry name" value="Diguanylate_Cyclase"/>
</dbReference>
<name>A0A563EQM1_9PSEU</name>
<feature type="transmembrane region" description="Helical" evidence="1">
    <location>
        <begin position="12"/>
        <end position="37"/>
    </location>
</feature>
<keyword evidence="1" id="KW-1133">Transmembrane helix</keyword>
<evidence type="ECO:0000259" key="2">
    <source>
        <dbReference type="PROSITE" id="PS50887"/>
    </source>
</evidence>
<dbReference type="GO" id="GO:0043709">
    <property type="term" value="P:cell adhesion involved in single-species biofilm formation"/>
    <property type="evidence" value="ECO:0007669"/>
    <property type="project" value="TreeGrafter"/>
</dbReference>
<dbReference type="AlphaFoldDB" id="A0A563EQM1"/>
<proteinExistence type="predicted"/>